<dbReference type="Pfam" id="PF13354">
    <property type="entry name" value="Beta-lactamase2"/>
    <property type="match status" value="1"/>
</dbReference>
<feature type="domain" description="Beta-lactamase class A catalytic" evidence="1">
    <location>
        <begin position="149"/>
        <end position="285"/>
    </location>
</feature>
<dbReference type="EMBL" id="JTHE03000004">
    <property type="protein sequence ID" value="MCM1981254.1"/>
    <property type="molecule type" value="Genomic_DNA"/>
</dbReference>
<dbReference type="GO" id="GO:0016787">
    <property type="term" value="F:hydrolase activity"/>
    <property type="evidence" value="ECO:0007669"/>
    <property type="project" value="UniProtKB-KW"/>
</dbReference>
<dbReference type="AlphaFoldDB" id="A0ABD4SY26"/>
<dbReference type="PANTHER" id="PTHR35333:SF3">
    <property type="entry name" value="BETA-LACTAMASE-TYPE TRANSPEPTIDASE FOLD CONTAINING PROTEIN"/>
    <property type="match status" value="1"/>
</dbReference>
<dbReference type="SUPFAM" id="SSF56601">
    <property type="entry name" value="beta-lactamase/transpeptidase-like"/>
    <property type="match status" value="1"/>
</dbReference>
<evidence type="ECO:0000313" key="2">
    <source>
        <dbReference type="EMBL" id="MCM1981254.1"/>
    </source>
</evidence>
<name>A0ABD4SY26_9CYAN</name>
<accession>A0ABD4SY26</accession>
<dbReference type="InterPro" id="IPR045155">
    <property type="entry name" value="Beta-lactam_cat"/>
</dbReference>
<gene>
    <name evidence="2" type="ORF">QQ91_0000190</name>
</gene>
<dbReference type="Proteomes" id="UP000031561">
    <property type="component" value="Unassembled WGS sequence"/>
</dbReference>
<dbReference type="RefSeq" id="WP_166278453.1">
    <property type="nucleotide sequence ID" value="NZ_JTHE03000004.1"/>
</dbReference>
<evidence type="ECO:0000259" key="1">
    <source>
        <dbReference type="Pfam" id="PF13354"/>
    </source>
</evidence>
<sequence length="314" mass="35247">MTFFSTDNAYSQHLPVILASVWAEFPWLARNQLAVTGLIYDPPYPVNTGGALAQDDFWRLPIQGFSYRGVEPLYPASVVKLFYLVACHEWLERGMLPACAETDRALRDMIMDSSNDATGYVLDVLTGTTSGPSLPPDPFATWKHQRNIVNRYFQSLGWVEMESINVNQKTWGEGPYGRENDFVGVQRENRNKLTTEATARLMHSIVGGVAVTAERSQAMMNLMKRSLDRDQLRADPENQVMGFIGEGLALESQVWSKAGWTSQVRHDCAYAEVPGKAPFLLVVFTEGKTASQNEDLIPFLTTQVVQMLPEQQFQ</sequence>
<keyword evidence="2" id="KW-0378">Hydrolase</keyword>
<keyword evidence="3" id="KW-1185">Reference proteome</keyword>
<dbReference type="Gene3D" id="3.40.710.10">
    <property type="entry name" value="DD-peptidase/beta-lactamase superfamily"/>
    <property type="match status" value="1"/>
</dbReference>
<proteinExistence type="predicted"/>
<dbReference type="InterPro" id="IPR000871">
    <property type="entry name" value="Beta-lactam_class-A"/>
</dbReference>
<dbReference type="PANTHER" id="PTHR35333">
    <property type="entry name" value="BETA-LACTAMASE"/>
    <property type="match status" value="1"/>
</dbReference>
<dbReference type="InterPro" id="IPR012338">
    <property type="entry name" value="Beta-lactam/transpept-like"/>
</dbReference>
<organism evidence="2 3">
    <name type="scientific">Lyngbya confervoides BDU141951</name>
    <dbReference type="NCBI Taxonomy" id="1574623"/>
    <lineage>
        <taxon>Bacteria</taxon>
        <taxon>Bacillati</taxon>
        <taxon>Cyanobacteriota</taxon>
        <taxon>Cyanophyceae</taxon>
        <taxon>Oscillatoriophycideae</taxon>
        <taxon>Oscillatoriales</taxon>
        <taxon>Microcoleaceae</taxon>
        <taxon>Lyngbya</taxon>
    </lineage>
</organism>
<comment type="caution">
    <text evidence="2">The sequence shown here is derived from an EMBL/GenBank/DDBJ whole genome shotgun (WGS) entry which is preliminary data.</text>
</comment>
<evidence type="ECO:0000313" key="3">
    <source>
        <dbReference type="Proteomes" id="UP000031561"/>
    </source>
</evidence>
<reference evidence="2 3" key="1">
    <citation type="journal article" date="2015" name="Genome Announc.">
        <title>Draft Genome Sequence of Filamentous Marine Cyanobacterium Lyngbya confervoides Strain BDU141951.</title>
        <authorList>
            <person name="Chandrababunaidu M.M."/>
            <person name="Sen D."/>
            <person name="Tripathy S."/>
        </authorList>
    </citation>
    <scope>NUCLEOTIDE SEQUENCE [LARGE SCALE GENOMIC DNA]</scope>
    <source>
        <strain evidence="2 3">BDU141951</strain>
    </source>
</reference>
<protein>
    <submittedName>
        <fullName evidence="2">Class A beta-lactamase-related serine hydrolase</fullName>
    </submittedName>
</protein>